<evidence type="ECO:0000313" key="5">
    <source>
        <dbReference type="Proteomes" id="UP000424966"/>
    </source>
</evidence>
<dbReference type="InterPro" id="IPR009883">
    <property type="entry name" value="YgfX"/>
</dbReference>
<dbReference type="EMBL" id="CPZJ01000008">
    <property type="protein sequence ID" value="CNF81110.1"/>
    <property type="molecule type" value="Genomic_DNA"/>
</dbReference>
<feature type="transmembrane region" description="Helical" evidence="1">
    <location>
        <begin position="37"/>
        <end position="54"/>
    </location>
</feature>
<evidence type="ECO:0000313" key="4">
    <source>
        <dbReference type="Proteomes" id="UP000038750"/>
    </source>
</evidence>
<reference evidence="2 4" key="1">
    <citation type="submission" date="2015-03" db="EMBL/GenBank/DDBJ databases">
        <authorList>
            <person name="Murphy D."/>
        </authorList>
    </citation>
    <scope>NUCLEOTIDE SEQUENCE [LARGE SCALE GENOMIC DNA]</scope>
    <source>
        <strain evidence="2 4">BR165/97</strain>
    </source>
</reference>
<sequence length="142" mass="16561">MAQWRCDLRVSWHTQLFSLLSHGVLVILTLVAPWPQGYTALWLVLLTLVVFECIRSQKNITSCQGEIRLKPGNLVLWKRLEWIVVKQPWITRYGVLLNLQQSSSRSARKRLWLAADSMSEDEWRQLCLLLRHSFGSDKGMNQ</sequence>
<reference evidence="3 5" key="2">
    <citation type="submission" date="2019-11" db="EMBL/GenBank/DDBJ databases">
        <title>FDA dAtabase for Regulatory Grade micrObial Sequences (FDA-ARGOS): Supporting development and validation of Infectious Disease Dx tests.</title>
        <authorList>
            <person name="Patel R."/>
            <person name="Rucinski S."/>
            <person name="Tallon L."/>
            <person name="Sadzewicz L."/>
            <person name="Vavikolanu K."/>
            <person name="Mehta A."/>
            <person name="Aluvathingal J."/>
            <person name="Nadendla S."/>
            <person name="Nandy P."/>
            <person name="Geyer C."/>
            <person name="Yan Y."/>
            <person name="Sichtig H."/>
        </authorList>
    </citation>
    <scope>NUCLEOTIDE SEQUENCE [LARGE SCALE GENOMIC DNA]</scope>
    <source>
        <strain evidence="3 5">FDAARGOS_729</strain>
    </source>
</reference>
<gene>
    <name evidence="2" type="ORF">ERS008530_02176</name>
    <name evidence="3" type="ORF">FOC37_06990</name>
</gene>
<dbReference type="OrthoDB" id="7060796at2"/>
<keyword evidence="1" id="KW-0812">Transmembrane</keyword>
<dbReference type="EMBL" id="CP046294">
    <property type="protein sequence ID" value="QGR70140.1"/>
    <property type="molecule type" value="Genomic_DNA"/>
</dbReference>
<accession>A0A0T9MA63</accession>
<keyword evidence="5" id="KW-1185">Reference proteome</keyword>
<proteinExistence type="predicted"/>
<dbReference type="PIRSF" id="PIRSF020653">
    <property type="entry name" value="UCP020653"/>
    <property type="match status" value="1"/>
</dbReference>
<keyword evidence="1" id="KW-0472">Membrane</keyword>
<evidence type="ECO:0000256" key="1">
    <source>
        <dbReference type="SAM" id="Phobius"/>
    </source>
</evidence>
<dbReference type="STRING" id="631.CH53_2629"/>
<dbReference type="eggNOG" id="ENOG502ZSY3">
    <property type="taxonomic scope" value="Bacteria"/>
</dbReference>
<dbReference type="AlphaFoldDB" id="A0A0T9MA63"/>
<evidence type="ECO:0000313" key="2">
    <source>
        <dbReference type="EMBL" id="CNF81110.1"/>
    </source>
</evidence>
<dbReference type="Proteomes" id="UP000038750">
    <property type="component" value="Unassembled WGS sequence"/>
</dbReference>
<protein>
    <submittedName>
        <fullName evidence="2">Putative inner membrane protein</fullName>
    </submittedName>
</protein>
<organism evidence="2 4">
    <name type="scientific">Yersinia intermedia</name>
    <dbReference type="NCBI Taxonomy" id="631"/>
    <lineage>
        <taxon>Bacteria</taxon>
        <taxon>Pseudomonadati</taxon>
        <taxon>Pseudomonadota</taxon>
        <taxon>Gammaproteobacteria</taxon>
        <taxon>Enterobacterales</taxon>
        <taxon>Yersiniaceae</taxon>
        <taxon>Yersinia</taxon>
    </lineage>
</organism>
<dbReference type="Proteomes" id="UP000424966">
    <property type="component" value="Chromosome"/>
</dbReference>
<dbReference type="GeneID" id="58045994"/>
<dbReference type="KEGG" id="yin:CH53_2629"/>
<feature type="transmembrane region" description="Helical" evidence="1">
    <location>
        <begin position="12"/>
        <end position="31"/>
    </location>
</feature>
<keyword evidence="1" id="KW-1133">Transmembrane helix</keyword>
<dbReference type="RefSeq" id="WP_032908006.1">
    <property type="nucleotide sequence ID" value="NZ_CABHXJ010000098.1"/>
</dbReference>
<dbReference type="Pfam" id="PF07254">
    <property type="entry name" value="Cpta_toxin"/>
    <property type="match status" value="1"/>
</dbReference>
<evidence type="ECO:0000313" key="3">
    <source>
        <dbReference type="EMBL" id="QGR70140.1"/>
    </source>
</evidence>
<name>A0A0T9MA63_YERIN</name>